<dbReference type="GO" id="GO:0032259">
    <property type="term" value="P:methylation"/>
    <property type="evidence" value="ECO:0007669"/>
    <property type="project" value="UniProtKB-KW"/>
</dbReference>
<reference evidence="1" key="1">
    <citation type="submission" date="2016-10" db="EMBL/GenBank/DDBJ databases">
        <title>Sequence of Gallionella enrichment culture.</title>
        <authorList>
            <person name="Poehlein A."/>
            <person name="Muehling M."/>
            <person name="Daniel R."/>
        </authorList>
    </citation>
    <scope>NUCLEOTIDE SEQUENCE</scope>
</reference>
<gene>
    <name evidence="1" type="primary">tylE</name>
    <name evidence="1" type="ORF">GALL_21420</name>
</gene>
<dbReference type="EMBL" id="MLJW01000005">
    <property type="protein sequence ID" value="OIR17121.1"/>
    <property type="molecule type" value="Genomic_DNA"/>
</dbReference>
<organism evidence="1">
    <name type="scientific">mine drainage metagenome</name>
    <dbReference type="NCBI Taxonomy" id="410659"/>
    <lineage>
        <taxon>unclassified sequences</taxon>
        <taxon>metagenomes</taxon>
        <taxon>ecological metagenomes</taxon>
    </lineage>
</organism>
<proteinExistence type="predicted"/>
<dbReference type="CDD" id="cd02440">
    <property type="entry name" value="AdoMet_MTases"/>
    <property type="match status" value="1"/>
</dbReference>
<comment type="caution">
    <text evidence="1">The sequence shown here is derived from an EMBL/GenBank/DDBJ whole genome shotgun (WGS) entry which is preliminary data.</text>
</comment>
<dbReference type="Pfam" id="PF13578">
    <property type="entry name" value="Methyltransf_24"/>
    <property type="match status" value="1"/>
</dbReference>
<dbReference type="SUPFAM" id="SSF53335">
    <property type="entry name" value="S-adenosyl-L-methionine-dependent methyltransferases"/>
    <property type="match status" value="1"/>
</dbReference>
<evidence type="ECO:0000313" key="1">
    <source>
        <dbReference type="EMBL" id="OIR17121.1"/>
    </source>
</evidence>
<sequence>MKIKTLAGKFFPDSLLISLGSNNNGRRFGFEGELNVKQDIVSKYGFDGELLDLFVENRGPAVHKWHHYIPIYDRYFSKFRGKKVRFLEIGVSDGGSLQMWRKYFGEDAVIFGVDIDPRCGNVNGISGQVRIGSQDDPKFLEAVVEEMGGVDAILDDGSHRMNHIRSSLEILFPKLADGGIYMIEDLHTAYWRRFGGGYRSKANFFNYVSDLVEDMHHWYHMHKIKHPAISDSCSSIHIHDSIVILEKAKNYKPTHSVIGVQG</sequence>
<keyword evidence="1" id="KW-0489">Methyltransferase</keyword>
<dbReference type="InterPro" id="IPR029063">
    <property type="entry name" value="SAM-dependent_MTases_sf"/>
</dbReference>
<protein>
    <submittedName>
        <fullName evidence="1">Demethylmacrocin O-methyltransferase</fullName>
        <ecNumber evidence="1">2.1.1.102</ecNumber>
    </submittedName>
</protein>
<dbReference type="AlphaFoldDB" id="A0A1J5T8D0"/>
<dbReference type="EC" id="2.1.1.102" evidence="1"/>
<accession>A0A1J5T8D0</accession>
<dbReference type="Gene3D" id="3.40.50.150">
    <property type="entry name" value="Vaccinia Virus protein VP39"/>
    <property type="match status" value="1"/>
</dbReference>
<name>A0A1J5T8D0_9ZZZZ</name>
<keyword evidence="1" id="KW-0808">Transferase</keyword>
<dbReference type="GO" id="GO:0030770">
    <property type="term" value="F:demethylmacrocin O-methyltransferase activity"/>
    <property type="evidence" value="ECO:0007669"/>
    <property type="project" value="UniProtKB-EC"/>
</dbReference>